<keyword evidence="2" id="KW-1185">Reference proteome</keyword>
<protein>
    <submittedName>
        <fullName evidence="1">Uncharacterized protein</fullName>
    </submittedName>
</protein>
<dbReference type="EMBL" id="WNKX01000003">
    <property type="protein sequence ID" value="MTW09867.1"/>
    <property type="molecule type" value="Genomic_DNA"/>
</dbReference>
<sequence>MMTTLPLSRSAQGAAGGPSRQLYMLLREAPDCAQATAYLQRRLAEAAAQPPAWSGEFAGLEAWLELRARTRAEELRQYQAARLEGAPRRHFATLAQARRFLCVQAPGLLVEGAWLHVVLDHWRQPAFMPLVKLYLDYLGKGVPATNHVAQVRQVLAVQGCNNWQELEDGGFVQGAIRLALASAGERYLPEMLGYQLAVPDQPAAQPSLLHELAELGVALPAPPQSDTIVLNVLRALLGGDEPAQVTDFLMRLELGYALGRIGLQTLPATPEDGAPQDPPAPGAIAAMFAAPPAGTAAAAGDGGSEAAAVEEPRAILRHAFPADEHAWETITSDLGLLEAQIAACASKAEAMTMLARHMGPAAHHQPLGLMAARVYSQLFALA</sequence>
<organism evidence="1 2">
    <name type="scientific">Massilia eburnea</name>
    <dbReference type="NCBI Taxonomy" id="1776165"/>
    <lineage>
        <taxon>Bacteria</taxon>
        <taxon>Pseudomonadati</taxon>
        <taxon>Pseudomonadota</taxon>
        <taxon>Betaproteobacteria</taxon>
        <taxon>Burkholderiales</taxon>
        <taxon>Oxalobacteraceae</taxon>
        <taxon>Telluria group</taxon>
        <taxon>Massilia</taxon>
    </lineage>
</organism>
<dbReference type="Proteomes" id="UP000472320">
    <property type="component" value="Unassembled WGS sequence"/>
</dbReference>
<proteinExistence type="predicted"/>
<evidence type="ECO:0000313" key="2">
    <source>
        <dbReference type="Proteomes" id="UP000472320"/>
    </source>
</evidence>
<gene>
    <name evidence="1" type="ORF">GM658_04580</name>
</gene>
<reference evidence="1 2" key="1">
    <citation type="submission" date="2019-11" db="EMBL/GenBank/DDBJ databases">
        <title>Type strains purchased from KCTC, JCM and DSMZ.</title>
        <authorList>
            <person name="Lu H."/>
        </authorList>
    </citation>
    <scope>NUCLEOTIDE SEQUENCE [LARGE SCALE GENOMIC DNA]</scope>
    <source>
        <strain evidence="1 2">JCM 31587</strain>
    </source>
</reference>
<dbReference type="RefSeq" id="WP_155452831.1">
    <property type="nucleotide sequence ID" value="NZ_WNKX01000003.1"/>
</dbReference>
<dbReference type="OrthoDB" id="6635957at2"/>
<evidence type="ECO:0000313" key="1">
    <source>
        <dbReference type="EMBL" id="MTW09867.1"/>
    </source>
</evidence>
<dbReference type="AlphaFoldDB" id="A0A6L6QDF0"/>
<accession>A0A6L6QDF0</accession>
<comment type="caution">
    <text evidence="1">The sequence shown here is derived from an EMBL/GenBank/DDBJ whole genome shotgun (WGS) entry which is preliminary data.</text>
</comment>
<name>A0A6L6QDF0_9BURK</name>